<evidence type="ECO:0008006" key="11">
    <source>
        <dbReference type="Google" id="ProtNLM"/>
    </source>
</evidence>
<sequence length="680" mass="75629">MAMIGANLRFGIGASGNVSSNATKVFQCHPGGATEATLIFSLGALGMGANFLLMALILAKRQLRSGTKEVNIANNKNENSTCGGPSSHLLFSLETRIRPVPKRKRAPCFRWSQGLLFHQAMVDCARAAILLPLGSSILNCQPMTKCSLVETAFLLLVTVSTVNMLTTVLNDSPIFPETDEEADLAASLLMDSPQARPARVALLMSPLAGPKRNASLLATPPQRIPVASKTSTTVGKDPHSFLPNFRFSSVRSLRRSRSQSFNWSWVTLVSCTMDLTIPKWPNLSLGLQEPQLDIGKFSRKDETWQQLEQHERSNIVTLQPDIPFGKPRVNIFFVPVRFIRDVHGMVREHHDQSGPDIFKRSSSGKHGIGTQRTELPSGARSVPPLHTERPLDRHQHDMRCPHPHPSQKTAQRPNQGERRSETPSGIHLTITKYARAVRKTANLKEKRQRLVLPHRHISFCRSTKSEVLLQRSGAAEEHRKMRNYIKMMEREGVQRVKMFLVITAAYGIFWGPLFFVTLVHHPIIGNSTGYEVTLHIAYIHAFVNPVLFLSLHRGLRQGLSEFFCCEVIASWILGPSIPVESVQPPRYQEPIEAVPSPPEPPLAQPDACPDLTDVALLKPPLPPTGKHLLDDAMIVPPDPWTLVSRSKSTSSVDEEDISRRSSISLPPPPKLNDSNMKIYF</sequence>
<evidence type="ECO:0000256" key="2">
    <source>
        <dbReference type="ARBA" id="ARBA00022475"/>
    </source>
</evidence>
<dbReference type="GO" id="GO:0042277">
    <property type="term" value="F:peptide binding"/>
    <property type="evidence" value="ECO:0007669"/>
    <property type="project" value="TreeGrafter"/>
</dbReference>
<dbReference type="InterPro" id="IPR000276">
    <property type="entry name" value="GPCR_Rhodpsn"/>
</dbReference>
<keyword evidence="3 8" id="KW-0812">Transmembrane</keyword>
<evidence type="ECO:0000313" key="9">
    <source>
        <dbReference type="EMBL" id="OAD61619.1"/>
    </source>
</evidence>
<evidence type="ECO:0000256" key="5">
    <source>
        <dbReference type="ARBA" id="ARBA00023136"/>
    </source>
</evidence>
<feature type="transmembrane region" description="Helical" evidence="8">
    <location>
        <begin position="532"/>
        <end position="551"/>
    </location>
</feature>
<evidence type="ECO:0000256" key="3">
    <source>
        <dbReference type="ARBA" id="ARBA00022692"/>
    </source>
</evidence>
<protein>
    <recommendedName>
        <fullName evidence="11">G-protein coupled receptors family 1 profile domain-containing protein</fullName>
    </recommendedName>
</protein>
<feature type="transmembrane region" description="Helical" evidence="8">
    <location>
        <begin position="38"/>
        <end position="59"/>
    </location>
</feature>
<keyword evidence="5 8" id="KW-0472">Membrane</keyword>
<accession>A0A310STZ3</accession>
<reference evidence="9 10" key="1">
    <citation type="submission" date="2015-07" db="EMBL/GenBank/DDBJ databases">
        <title>The genome of Eufriesea mexicana.</title>
        <authorList>
            <person name="Pan H."/>
            <person name="Kapheim K."/>
        </authorList>
    </citation>
    <scope>NUCLEOTIDE SEQUENCE [LARGE SCALE GENOMIC DNA]</scope>
    <source>
        <strain evidence="9">0111107269</strain>
        <tissue evidence="9">Whole body</tissue>
    </source>
</reference>
<organism evidence="9 10">
    <name type="scientific">Eufriesea mexicana</name>
    <dbReference type="NCBI Taxonomy" id="516756"/>
    <lineage>
        <taxon>Eukaryota</taxon>
        <taxon>Metazoa</taxon>
        <taxon>Ecdysozoa</taxon>
        <taxon>Arthropoda</taxon>
        <taxon>Hexapoda</taxon>
        <taxon>Insecta</taxon>
        <taxon>Pterygota</taxon>
        <taxon>Neoptera</taxon>
        <taxon>Endopterygota</taxon>
        <taxon>Hymenoptera</taxon>
        <taxon>Apocrita</taxon>
        <taxon>Aculeata</taxon>
        <taxon>Apoidea</taxon>
        <taxon>Anthophila</taxon>
        <taxon>Apidae</taxon>
        <taxon>Eufriesea</taxon>
    </lineage>
</organism>
<feature type="transmembrane region" description="Helical" evidence="8">
    <location>
        <begin position="496"/>
        <end position="520"/>
    </location>
</feature>
<dbReference type="GO" id="GO:0004930">
    <property type="term" value="F:G protein-coupled receptor activity"/>
    <property type="evidence" value="ECO:0007669"/>
    <property type="project" value="InterPro"/>
</dbReference>
<evidence type="ECO:0000256" key="8">
    <source>
        <dbReference type="SAM" id="Phobius"/>
    </source>
</evidence>
<keyword evidence="4 8" id="KW-1133">Transmembrane helix</keyword>
<dbReference type="SUPFAM" id="SSF81321">
    <property type="entry name" value="Family A G protein-coupled receptor-like"/>
    <property type="match status" value="1"/>
</dbReference>
<dbReference type="EMBL" id="KQ760184">
    <property type="protein sequence ID" value="OAD61619.1"/>
    <property type="molecule type" value="Genomic_DNA"/>
</dbReference>
<dbReference type="PANTHER" id="PTHR24241">
    <property type="entry name" value="NEUROPEPTIDE RECEPTOR-RELATED G-PROTEIN COUPLED RECEPTOR"/>
    <property type="match status" value="1"/>
</dbReference>
<keyword evidence="2" id="KW-1003">Cell membrane</keyword>
<dbReference type="GO" id="GO:0032870">
    <property type="term" value="P:cellular response to hormone stimulus"/>
    <property type="evidence" value="ECO:0007669"/>
    <property type="project" value="TreeGrafter"/>
</dbReference>
<dbReference type="Gene3D" id="1.20.1070.10">
    <property type="entry name" value="Rhodopsin 7-helix transmembrane proteins"/>
    <property type="match status" value="1"/>
</dbReference>
<name>A0A310STZ3_9HYME</name>
<comment type="subcellular location">
    <subcellularLocation>
        <location evidence="1">Cell membrane</location>
        <topology evidence="1">Multi-pass membrane protein</topology>
    </subcellularLocation>
</comment>
<dbReference type="AlphaFoldDB" id="A0A310STZ3"/>
<dbReference type="PANTHER" id="PTHR24241:SF76">
    <property type="entry name" value="NEUROPEPTIDE SIFAMIDE RECEPTOR"/>
    <property type="match status" value="1"/>
</dbReference>
<feature type="region of interest" description="Disordered" evidence="7">
    <location>
        <begin position="639"/>
        <end position="680"/>
    </location>
</feature>
<evidence type="ECO:0000256" key="7">
    <source>
        <dbReference type="SAM" id="MobiDB-lite"/>
    </source>
</evidence>
<evidence type="ECO:0000256" key="1">
    <source>
        <dbReference type="ARBA" id="ARBA00004651"/>
    </source>
</evidence>
<feature type="compositionally biased region" description="Basic and acidic residues" evidence="7">
    <location>
        <begin position="349"/>
        <end position="359"/>
    </location>
</feature>
<keyword evidence="6" id="KW-0675">Receptor</keyword>
<dbReference type="CDD" id="cd00637">
    <property type="entry name" value="7tm_classA_rhodopsin-like"/>
    <property type="match status" value="1"/>
</dbReference>
<dbReference type="GO" id="GO:0005886">
    <property type="term" value="C:plasma membrane"/>
    <property type="evidence" value="ECO:0007669"/>
    <property type="project" value="UniProtKB-SubCell"/>
</dbReference>
<keyword evidence="10" id="KW-1185">Reference proteome</keyword>
<feature type="region of interest" description="Disordered" evidence="7">
    <location>
        <begin position="349"/>
        <end position="426"/>
    </location>
</feature>
<proteinExistence type="predicted"/>
<evidence type="ECO:0000256" key="6">
    <source>
        <dbReference type="ARBA" id="ARBA00023170"/>
    </source>
</evidence>
<evidence type="ECO:0000256" key="4">
    <source>
        <dbReference type="ARBA" id="ARBA00022989"/>
    </source>
</evidence>
<dbReference type="Proteomes" id="UP000250275">
    <property type="component" value="Unassembled WGS sequence"/>
</dbReference>
<gene>
    <name evidence="9" type="ORF">WN48_10952</name>
</gene>
<dbReference type="PRINTS" id="PR00237">
    <property type="entry name" value="GPCRRHODOPSN"/>
</dbReference>
<feature type="compositionally biased region" description="Basic and acidic residues" evidence="7">
    <location>
        <begin position="386"/>
        <end position="400"/>
    </location>
</feature>
<evidence type="ECO:0000313" key="10">
    <source>
        <dbReference type="Proteomes" id="UP000250275"/>
    </source>
</evidence>